<comment type="similarity">
    <text evidence="5 6">Belongs to the XseA family.</text>
</comment>
<comment type="subcellular location">
    <subcellularLocation>
        <location evidence="5 6">Cytoplasm</location>
    </subcellularLocation>
</comment>
<proteinExistence type="inferred from homology"/>
<dbReference type="NCBIfam" id="TIGR00237">
    <property type="entry name" value="xseA"/>
    <property type="match status" value="1"/>
</dbReference>
<evidence type="ECO:0000313" key="9">
    <source>
        <dbReference type="EMBL" id="RPF49262.1"/>
    </source>
</evidence>
<feature type="domain" description="OB-fold nucleic acid binding" evidence="8">
    <location>
        <begin position="4"/>
        <end position="99"/>
    </location>
</feature>
<dbReference type="EC" id="3.1.11.6" evidence="5"/>
<evidence type="ECO:0000259" key="7">
    <source>
        <dbReference type="Pfam" id="PF02601"/>
    </source>
</evidence>
<sequence length="404" mass="43630">MPVFTVSEVVGRIRDLLEGDPVLAGFWVRGEVSNLSISGAGHLYFTLKDEASQLRAVMFRSRAENLSFCLANGAAVLARGRISLYERDGNVQLYVAEMEPDGVGLQAILLRELKARLEREGLFNPQRKRPLPRFPRCVGVATSLEGAAVRDIVKILRERWPLAEVVIAPCAVQGDQAPREIAAAIERLNRYGGVEVIITGRGGGSCEELAAFNTETVVRAIFASRVPVVSAVGHERDETLADLVADARAATPSAAAAMVVPDRREMVENLAGLAGRLKASLGQRVAALRLRLLHAAQSRVFTSPWEIICGRRAQAVDSLAVRLERELHGRLQKAHAALAVLGARLDALSPLKTLARGYCLCRDAATGSLVTDAARVACGTAVEVVLYRGRLFCRVEKTAVDDAN</sequence>
<dbReference type="GO" id="GO:0008855">
    <property type="term" value="F:exodeoxyribonuclease VII activity"/>
    <property type="evidence" value="ECO:0007669"/>
    <property type="project" value="UniProtKB-UniRule"/>
</dbReference>
<evidence type="ECO:0000313" key="10">
    <source>
        <dbReference type="Proteomes" id="UP000282654"/>
    </source>
</evidence>
<evidence type="ECO:0000256" key="1">
    <source>
        <dbReference type="ARBA" id="ARBA00022490"/>
    </source>
</evidence>
<accession>A0A3N5BNM8</accession>
<protein>
    <recommendedName>
        <fullName evidence="5">Exodeoxyribonuclease 7 large subunit</fullName>
        <ecNumber evidence="5">3.1.11.6</ecNumber>
    </recommendedName>
    <alternativeName>
        <fullName evidence="5">Exodeoxyribonuclease VII large subunit</fullName>
        <shortName evidence="5">Exonuclease VII large subunit</shortName>
    </alternativeName>
</protein>
<dbReference type="InterPro" id="IPR003753">
    <property type="entry name" value="Exonuc_VII_L"/>
</dbReference>
<dbReference type="Pfam" id="PF02601">
    <property type="entry name" value="Exonuc_VII_L"/>
    <property type="match status" value="1"/>
</dbReference>
<dbReference type="InterPro" id="IPR025824">
    <property type="entry name" value="OB-fold_nuc-bd_dom"/>
</dbReference>
<dbReference type="PANTHER" id="PTHR30008">
    <property type="entry name" value="EXODEOXYRIBONUCLEASE 7 LARGE SUBUNIT"/>
    <property type="match status" value="1"/>
</dbReference>
<comment type="catalytic activity">
    <reaction evidence="5 6">
        <text>Exonucleolytic cleavage in either 5'- to 3'- or 3'- to 5'-direction to yield nucleoside 5'-phosphates.</text>
        <dbReference type="EC" id="3.1.11.6"/>
    </reaction>
</comment>
<keyword evidence="1 5" id="KW-0963">Cytoplasm</keyword>
<dbReference type="CDD" id="cd04489">
    <property type="entry name" value="ExoVII_LU_OBF"/>
    <property type="match status" value="1"/>
</dbReference>
<evidence type="ECO:0000256" key="3">
    <source>
        <dbReference type="ARBA" id="ARBA00022801"/>
    </source>
</evidence>
<evidence type="ECO:0000256" key="2">
    <source>
        <dbReference type="ARBA" id="ARBA00022722"/>
    </source>
</evidence>
<evidence type="ECO:0000256" key="4">
    <source>
        <dbReference type="ARBA" id="ARBA00022839"/>
    </source>
</evidence>
<keyword evidence="4 5" id="KW-0269">Exonuclease</keyword>
<dbReference type="GO" id="GO:0003676">
    <property type="term" value="F:nucleic acid binding"/>
    <property type="evidence" value="ECO:0007669"/>
    <property type="project" value="InterPro"/>
</dbReference>
<dbReference type="GO" id="GO:0006308">
    <property type="term" value="P:DNA catabolic process"/>
    <property type="evidence" value="ECO:0007669"/>
    <property type="project" value="UniProtKB-UniRule"/>
</dbReference>
<dbReference type="HAMAP" id="MF_00378">
    <property type="entry name" value="Exonuc_7_L"/>
    <property type="match status" value="1"/>
</dbReference>
<dbReference type="GO" id="GO:0009318">
    <property type="term" value="C:exodeoxyribonuclease VII complex"/>
    <property type="evidence" value="ECO:0007669"/>
    <property type="project" value="UniProtKB-UniRule"/>
</dbReference>
<reference evidence="9 10" key="1">
    <citation type="submission" date="2018-11" db="EMBL/GenBank/DDBJ databases">
        <title>Genomic Encyclopedia of Type Strains, Phase IV (KMG-IV): sequencing the most valuable type-strain genomes for metagenomic binning, comparative biology and taxonomic classification.</title>
        <authorList>
            <person name="Goeker M."/>
        </authorList>
    </citation>
    <scope>NUCLEOTIDE SEQUENCE [LARGE SCALE GENOMIC DNA]</scope>
    <source>
        <strain evidence="9 10">DSM 102936</strain>
    </source>
</reference>
<evidence type="ECO:0000256" key="6">
    <source>
        <dbReference type="RuleBase" id="RU004355"/>
    </source>
</evidence>
<organism evidence="9 10">
    <name type="scientific">Thermodesulfitimonas autotrophica</name>
    <dbReference type="NCBI Taxonomy" id="1894989"/>
    <lineage>
        <taxon>Bacteria</taxon>
        <taxon>Bacillati</taxon>
        <taxon>Bacillota</taxon>
        <taxon>Clostridia</taxon>
        <taxon>Thermoanaerobacterales</taxon>
        <taxon>Thermoanaerobacteraceae</taxon>
        <taxon>Thermodesulfitimonas</taxon>
    </lineage>
</organism>
<comment type="subunit">
    <text evidence="5">Heterooligomer composed of large and small subunits.</text>
</comment>
<keyword evidence="10" id="KW-1185">Reference proteome</keyword>
<dbReference type="OrthoDB" id="9802795at2"/>
<gene>
    <name evidence="5" type="primary">xseA</name>
    <name evidence="9" type="ORF">EDD75_0066</name>
</gene>
<dbReference type="PANTHER" id="PTHR30008:SF0">
    <property type="entry name" value="EXODEOXYRIBONUCLEASE 7 LARGE SUBUNIT"/>
    <property type="match status" value="1"/>
</dbReference>
<name>A0A3N5BNM8_9THEO</name>
<dbReference type="GO" id="GO:0005737">
    <property type="term" value="C:cytoplasm"/>
    <property type="evidence" value="ECO:0007669"/>
    <property type="project" value="UniProtKB-SubCell"/>
</dbReference>
<keyword evidence="3 5" id="KW-0378">Hydrolase</keyword>
<evidence type="ECO:0000259" key="8">
    <source>
        <dbReference type="Pfam" id="PF13742"/>
    </source>
</evidence>
<feature type="domain" description="Exonuclease VII large subunit C-terminal" evidence="7">
    <location>
        <begin position="122"/>
        <end position="336"/>
    </location>
</feature>
<evidence type="ECO:0000256" key="5">
    <source>
        <dbReference type="HAMAP-Rule" id="MF_00378"/>
    </source>
</evidence>
<dbReference type="AlphaFoldDB" id="A0A3N5BNM8"/>
<dbReference type="InterPro" id="IPR020579">
    <property type="entry name" value="Exonuc_VII_lsu_C"/>
</dbReference>
<comment type="function">
    <text evidence="5">Bidirectionally degrades single-stranded DNA into large acid-insoluble oligonucleotides, which are then degraded further into small acid-soluble oligonucleotides.</text>
</comment>
<keyword evidence="2 5" id="KW-0540">Nuclease</keyword>
<dbReference type="EMBL" id="RKRE01000001">
    <property type="protein sequence ID" value="RPF49262.1"/>
    <property type="molecule type" value="Genomic_DNA"/>
</dbReference>
<dbReference type="RefSeq" id="WP_123926385.1">
    <property type="nucleotide sequence ID" value="NZ_RKRE01000001.1"/>
</dbReference>
<comment type="caution">
    <text evidence="9">The sequence shown here is derived from an EMBL/GenBank/DDBJ whole genome shotgun (WGS) entry which is preliminary data.</text>
</comment>
<dbReference type="Proteomes" id="UP000282654">
    <property type="component" value="Unassembled WGS sequence"/>
</dbReference>
<dbReference type="Pfam" id="PF13742">
    <property type="entry name" value="tRNA_anti_2"/>
    <property type="match status" value="1"/>
</dbReference>